<gene>
    <name evidence="9" type="ORF">NE857_13555</name>
</gene>
<evidence type="ECO:0000256" key="4">
    <source>
        <dbReference type="ARBA" id="ARBA00022692"/>
    </source>
</evidence>
<protein>
    <submittedName>
        <fullName evidence="9">Sugar ABC transporter permease</fullName>
    </submittedName>
</protein>
<keyword evidence="2 7" id="KW-0813">Transport</keyword>
<feature type="transmembrane region" description="Helical" evidence="7">
    <location>
        <begin position="285"/>
        <end position="310"/>
    </location>
</feature>
<evidence type="ECO:0000256" key="6">
    <source>
        <dbReference type="ARBA" id="ARBA00023136"/>
    </source>
</evidence>
<feature type="transmembrane region" description="Helical" evidence="7">
    <location>
        <begin position="96"/>
        <end position="119"/>
    </location>
</feature>
<evidence type="ECO:0000256" key="1">
    <source>
        <dbReference type="ARBA" id="ARBA00004651"/>
    </source>
</evidence>
<dbReference type="InterPro" id="IPR050809">
    <property type="entry name" value="UgpAE/MalFG_permease"/>
</dbReference>
<keyword evidence="5 7" id="KW-1133">Transmembrane helix</keyword>
<dbReference type="PROSITE" id="PS50928">
    <property type="entry name" value="ABC_TM1"/>
    <property type="match status" value="1"/>
</dbReference>
<evidence type="ECO:0000256" key="3">
    <source>
        <dbReference type="ARBA" id="ARBA00022475"/>
    </source>
</evidence>
<evidence type="ECO:0000256" key="7">
    <source>
        <dbReference type="RuleBase" id="RU363032"/>
    </source>
</evidence>
<proteinExistence type="inferred from homology"/>
<comment type="similarity">
    <text evidence="7">Belongs to the binding-protein-dependent transport system permease family.</text>
</comment>
<dbReference type="PANTHER" id="PTHR43227:SF8">
    <property type="entry name" value="DIACETYLCHITOBIOSE UPTAKE SYSTEM PERMEASE PROTEIN DASB"/>
    <property type="match status" value="1"/>
</dbReference>
<dbReference type="Pfam" id="PF00528">
    <property type="entry name" value="BPD_transp_1"/>
    <property type="match status" value="1"/>
</dbReference>
<name>A0ABY5DH97_9ACTN</name>
<sequence length="320" mass="35005">MCPARAPVRGRGCAREPRAAHRSARLVPYAFMAPAVVLSSLLILLPIAYTIYLSLRRVEVSGLGLGAQGRREFFTGLTNYHAAVTDPELWAGTLRIGVYGLMVVPLMLGLALLFALVLDHHRVRYRNVSRMVIFLPYAVPAVIATLLWGFLYLPEVSPLHQTLAALGLPGVDLMGQRSVFAALTNIAVWGGTGFNMLVLYTALRAVPPDLYEAARIDGASELQMALRIKIPMLTPALIMTALFSMIATLQVFSEPVTLSPLSNAISTTWSPLMKVYRDAFVRDDIHLAAATSVIIAAVTLVLSFAFLRLVQSRAFTQEER</sequence>
<dbReference type="SUPFAM" id="SSF161098">
    <property type="entry name" value="MetI-like"/>
    <property type="match status" value="1"/>
</dbReference>
<accession>A0ABY5DH97</accession>
<dbReference type="PANTHER" id="PTHR43227">
    <property type="entry name" value="BLL4140 PROTEIN"/>
    <property type="match status" value="1"/>
</dbReference>
<feature type="transmembrane region" description="Helical" evidence="7">
    <location>
        <begin position="179"/>
        <end position="203"/>
    </location>
</feature>
<evidence type="ECO:0000313" key="10">
    <source>
        <dbReference type="Proteomes" id="UP001055940"/>
    </source>
</evidence>
<dbReference type="InterPro" id="IPR000515">
    <property type="entry name" value="MetI-like"/>
</dbReference>
<evidence type="ECO:0000256" key="2">
    <source>
        <dbReference type="ARBA" id="ARBA00022448"/>
    </source>
</evidence>
<dbReference type="EMBL" id="CP099837">
    <property type="protein sequence ID" value="USY22542.1"/>
    <property type="molecule type" value="Genomic_DNA"/>
</dbReference>
<reference evidence="9" key="1">
    <citation type="submission" date="2022-06" db="EMBL/GenBank/DDBJ databases">
        <authorList>
            <person name="Ping M."/>
        </authorList>
    </citation>
    <scope>NUCLEOTIDE SEQUENCE</scope>
    <source>
        <strain evidence="9">JCM11759T</strain>
    </source>
</reference>
<evidence type="ECO:0000259" key="8">
    <source>
        <dbReference type="PROSITE" id="PS50928"/>
    </source>
</evidence>
<feature type="domain" description="ABC transmembrane type-1" evidence="8">
    <location>
        <begin position="93"/>
        <end position="306"/>
    </location>
</feature>
<evidence type="ECO:0000313" key="9">
    <source>
        <dbReference type="EMBL" id="USY22542.1"/>
    </source>
</evidence>
<evidence type="ECO:0000256" key="5">
    <source>
        <dbReference type="ARBA" id="ARBA00022989"/>
    </source>
</evidence>
<dbReference type="Proteomes" id="UP001055940">
    <property type="component" value="Chromosome"/>
</dbReference>
<feature type="transmembrane region" description="Helical" evidence="7">
    <location>
        <begin position="26"/>
        <end position="52"/>
    </location>
</feature>
<dbReference type="CDD" id="cd06261">
    <property type="entry name" value="TM_PBP2"/>
    <property type="match status" value="1"/>
</dbReference>
<dbReference type="RefSeq" id="WP_254421314.1">
    <property type="nucleotide sequence ID" value="NZ_BAAAJB010000031.1"/>
</dbReference>
<keyword evidence="10" id="KW-1185">Reference proteome</keyword>
<organism evidence="9 10">
    <name type="scientific">Nocardiopsis exhalans</name>
    <dbReference type="NCBI Taxonomy" id="163604"/>
    <lineage>
        <taxon>Bacteria</taxon>
        <taxon>Bacillati</taxon>
        <taxon>Actinomycetota</taxon>
        <taxon>Actinomycetes</taxon>
        <taxon>Streptosporangiales</taxon>
        <taxon>Nocardiopsidaceae</taxon>
        <taxon>Nocardiopsis</taxon>
    </lineage>
</organism>
<dbReference type="SUPFAM" id="SSF160964">
    <property type="entry name" value="MalF N-terminal region-like"/>
    <property type="match status" value="1"/>
</dbReference>
<keyword evidence="6 7" id="KW-0472">Membrane</keyword>
<keyword evidence="3" id="KW-1003">Cell membrane</keyword>
<feature type="transmembrane region" description="Helical" evidence="7">
    <location>
        <begin position="232"/>
        <end position="252"/>
    </location>
</feature>
<dbReference type="InterPro" id="IPR035906">
    <property type="entry name" value="MetI-like_sf"/>
</dbReference>
<keyword evidence="4 7" id="KW-0812">Transmembrane</keyword>
<dbReference type="Gene3D" id="1.10.3720.10">
    <property type="entry name" value="MetI-like"/>
    <property type="match status" value="1"/>
</dbReference>
<comment type="subcellular location">
    <subcellularLocation>
        <location evidence="1 7">Cell membrane</location>
        <topology evidence="1 7">Multi-pass membrane protein</topology>
    </subcellularLocation>
</comment>
<feature type="transmembrane region" description="Helical" evidence="7">
    <location>
        <begin position="131"/>
        <end position="153"/>
    </location>
</feature>